<keyword evidence="2" id="KW-1185">Reference proteome</keyword>
<evidence type="ECO:0000313" key="2">
    <source>
        <dbReference type="Proteomes" id="UP000594262"/>
    </source>
</evidence>
<reference evidence="1" key="1">
    <citation type="submission" date="2021-01" db="UniProtKB">
        <authorList>
            <consortium name="EnsemblMetazoa"/>
        </authorList>
    </citation>
    <scope>IDENTIFICATION</scope>
</reference>
<name>A0A7M5WWX9_9CNID</name>
<accession>A0A7M5WWX9</accession>
<dbReference type="AlphaFoldDB" id="A0A7M5WWX9"/>
<dbReference type="Proteomes" id="UP000594262">
    <property type="component" value="Unplaced"/>
</dbReference>
<protein>
    <submittedName>
        <fullName evidence="1">Uncharacterized protein</fullName>
    </submittedName>
</protein>
<sequence>MSESFTLAVLLQSLHKFLQSFSNVDDITGEEEEYRYYIQGLMERRNQNDMEKFWKDAMKFIDIYKQRGVQSEDLNHTNYWGTRQQLLAGKVIADHVDKSYGSLDPIFGILLCPVAGRAGPGDSGIVHNILFDDDGPLAYHSAAHDAFGYLITHHDVGPGYNYLGACGEVLDASRCMSGQISGLLFWKDVLKTDKTDYKYAVT</sequence>
<organism evidence="1 2">
    <name type="scientific">Clytia hemisphaerica</name>
    <dbReference type="NCBI Taxonomy" id="252671"/>
    <lineage>
        <taxon>Eukaryota</taxon>
        <taxon>Metazoa</taxon>
        <taxon>Cnidaria</taxon>
        <taxon>Hydrozoa</taxon>
        <taxon>Hydroidolina</taxon>
        <taxon>Leptothecata</taxon>
        <taxon>Obeliida</taxon>
        <taxon>Clytiidae</taxon>
        <taxon>Clytia</taxon>
    </lineage>
</organism>
<dbReference type="EnsemblMetazoa" id="CLYHEMT014452.3">
    <property type="protein sequence ID" value="CLYHEMP014452.3"/>
    <property type="gene ID" value="CLYHEMG014452"/>
</dbReference>
<proteinExistence type="predicted"/>
<evidence type="ECO:0000313" key="1">
    <source>
        <dbReference type="EnsemblMetazoa" id="CLYHEMP014452.3"/>
    </source>
</evidence>
<dbReference type="OrthoDB" id="6020736at2759"/>